<proteinExistence type="predicted"/>
<evidence type="ECO:0000313" key="4">
    <source>
        <dbReference type="Proteomes" id="UP000799324"/>
    </source>
</evidence>
<accession>A0A6A6T5J9</accession>
<dbReference type="EMBL" id="MU004374">
    <property type="protein sequence ID" value="KAF2653824.1"/>
    <property type="molecule type" value="Genomic_DNA"/>
</dbReference>
<evidence type="ECO:0000259" key="1">
    <source>
        <dbReference type="Pfam" id="PF00583"/>
    </source>
</evidence>
<dbReference type="InterPro" id="IPR053013">
    <property type="entry name" value="LAT"/>
</dbReference>
<dbReference type="PANTHER" id="PTHR34815">
    <property type="entry name" value="LYSINE ACETYLTRANSFERASE"/>
    <property type="match status" value="1"/>
</dbReference>
<evidence type="ECO:0000313" key="3">
    <source>
        <dbReference type="EMBL" id="KAF2653824.1"/>
    </source>
</evidence>
<sequence>MNSLLHDHSPDSKSVDLVLGQPTAEEWISVSNTTWASWGDSLPLPVYLQESEFLTTVPLARDGGLTPWILIDGRLPVGRRPILASCETIRKRALISTAGGHVEEGIVHGIASVFTSPEYRRRGYAARMLQELAQILRTWQIGNRRCLGTILYSDIGKTYYANIGWRPNATNRHVEFQAIPHSKHSCVRGISGEGLQNLCERDENIVRTTLTVPDNEIRSRVTIIPDLDHMLWHISKEEFACQYLFGRVPKAKGAIAGDSGCQVWVIWTHRYYTSPEIETADNVLYILRLVMERDKTATRLPTDSSKLLNDGQYAEQFIYLKAVLQAAQDEAAEWGLKIVKLWDPTPLVLDMLSHSGMHYNIVDREEDSIASGRWYREKKDDDANPPYWLNNEHYAWC</sequence>
<keyword evidence="4" id="KW-1185">Reference proteome</keyword>
<dbReference type="SUPFAM" id="SSF55729">
    <property type="entry name" value="Acyl-CoA N-acyltransferases (Nat)"/>
    <property type="match status" value="1"/>
</dbReference>
<feature type="domain" description="N-acetyltransferase" evidence="1">
    <location>
        <begin position="94"/>
        <end position="143"/>
    </location>
</feature>
<gene>
    <name evidence="3" type="ORF">K491DRAFT_717678</name>
</gene>
<organism evidence="3 4">
    <name type="scientific">Lophiostoma macrostomum CBS 122681</name>
    <dbReference type="NCBI Taxonomy" id="1314788"/>
    <lineage>
        <taxon>Eukaryota</taxon>
        <taxon>Fungi</taxon>
        <taxon>Dikarya</taxon>
        <taxon>Ascomycota</taxon>
        <taxon>Pezizomycotina</taxon>
        <taxon>Dothideomycetes</taxon>
        <taxon>Pleosporomycetidae</taxon>
        <taxon>Pleosporales</taxon>
        <taxon>Lophiostomataceae</taxon>
        <taxon>Lophiostoma</taxon>
    </lineage>
</organism>
<dbReference type="InterPro" id="IPR000182">
    <property type="entry name" value="GNAT_dom"/>
</dbReference>
<protein>
    <submittedName>
        <fullName evidence="3">Uncharacterized protein</fullName>
    </submittedName>
</protein>
<dbReference type="InterPro" id="IPR055100">
    <property type="entry name" value="GNAT_LYC1-like"/>
</dbReference>
<dbReference type="Gene3D" id="3.40.630.30">
    <property type="match status" value="1"/>
</dbReference>
<dbReference type="OrthoDB" id="2020070at2759"/>
<dbReference type="InterPro" id="IPR016181">
    <property type="entry name" value="Acyl_CoA_acyltransferase"/>
</dbReference>
<dbReference type="AlphaFoldDB" id="A0A6A6T5J9"/>
<evidence type="ECO:0000259" key="2">
    <source>
        <dbReference type="Pfam" id="PF22998"/>
    </source>
</evidence>
<dbReference type="Pfam" id="PF22998">
    <property type="entry name" value="GNAT_LYC1-like"/>
    <property type="match status" value="1"/>
</dbReference>
<feature type="domain" description="LYC1 C-terminal" evidence="2">
    <location>
        <begin position="173"/>
        <end position="397"/>
    </location>
</feature>
<name>A0A6A6T5J9_9PLEO</name>
<dbReference type="PANTHER" id="PTHR34815:SF2">
    <property type="entry name" value="N-ACETYLTRANSFERASE DOMAIN-CONTAINING PROTEIN"/>
    <property type="match status" value="1"/>
</dbReference>
<dbReference type="Pfam" id="PF00583">
    <property type="entry name" value="Acetyltransf_1"/>
    <property type="match status" value="1"/>
</dbReference>
<dbReference type="CDD" id="cd04301">
    <property type="entry name" value="NAT_SF"/>
    <property type="match status" value="1"/>
</dbReference>
<dbReference type="GO" id="GO:0016747">
    <property type="term" value="F:acyltransferase activity, transferring groups other than amino-acyl groups"/>
    <property type="evidence" value="ECO:0007669"/>
    <property type="project" value="InterPro"/>
</dbReference>
<dbReference type="Proteomes" id="UP000799324">
    <property type="component" value="Unassembled WGS sequence"/>
</dbReference>
<reference evidence="3" key="1">
    <citation type="journal article" date="2020" name="Stud. Mycol.">
        <title>101 Dothideomycetes genomes: a test case for predicting lifestyles and emergence of pathogens.</title>
        <authorList>
            <person name="Haridas S."/>
            <person name="Albert R."/>
            <person name="Binder M."/>
            <person name="Bloem J."/>
            <person name="Labutti K."/>
            <person name="Salamov A."/>
            <person name="Andreopoulos B."/>
            <person name="Baker S."/>
            <person name="Barry K."/>
            <person name="Bills G."/>
            <person name="Bluhm B."/>
            <person name="Cannon C."/>
            <person name="Castanera R."/>
            <person name="Culley D."/>
            <person name="Daum C."/>
            <person name="Ezra D."/>
            <person name="Gonzalez J."/>
            <person name="Henrissat B."/>
            <person name="Kuo A."/>
            <person name="Liang C."/>
            <person name="Lipzen A."/>
            <person name="Lutzoni F."/>
            <person name="Magnuson J."/>
            <person name="Mondo S."/>
            <person name="Nolan M."/>
            <person name="Ohm R."/>
            <person name="Pangilinan J."/>
            <person name="Park H.-J."/>
            <person name="Ramirez L."/>
            <person name="Alfaro M."/>
            <person name="Sun H."/>
            <person name="Tritt A."/>
            <person name="Yoshinaga Y."/>
            <person name="Zwiers L.-H."/>
            <person name="Turgeon B."/>
            <person name="Goodwin S."/>
            <person name="Spatafora J."/>
            <person name="Crous P."/>
            <person name="Grigoriev I."/>
        </authorList>
    </citation>
    <scope>NUCLEOTIDE SEQUENCE</scope>
    <source>
        <strain evidence="3">CBS 122681</strain>
    </source>
</reference>